<dbReference type="Gene3D" id="3.40.50.150">
    <property type="entry name" value="Vaccinia Virus protein VP39"/>
    <property type="match status" value="1"/>
</dbReference>
<keyword evidence="2" id="KW-1185">Reference proteome</keyword>
<organism evidence="1 2">
    <name type="scientific">Tabrizicola piscis</name>
    <dbReference type="NCBI Taxonomy" id="2494374"/>
    <lineage>
        <taxon>Bacteria</taxon>
        <taxon>Pseudomonadati</taxon>
        <taxon>Pseudomonadota</taxon>
        <taxon>Alphaproteobacteria</taxon>
        <taxon>Rhodobacterales</taxon>
        <taxon>Paracoccaceae</taxon>
        <taxon>Tabrizicola</taxon>
    </lineage>
</organism>
<evidence type="ECO:0000313" key="1">
    <source>
        <dbReference type="EMBL" id="AZL59533.1"/>
    </source>
</evidence>
<dbReference type="Pfam" id="PF13704">
    <property type="entry name" value="Glyco_tranf_2_4"/>
    <property type="match status" value="1"/>
</dbReference>
<keyword evidence="1" id="KW-0808">Transferase</keyword>
<dbReference type="AlphaFoldDB" id="A0A3S8U7H8"/>
<dbReference type="SUPFAM" id="SSF53335">
    <property type="entry name" value="S-adenosyl-L-methionine-dependent methyltransferases"/>
    <property type="match status" value="1"/>
</dbReference>
<dbReference type="OrthoDB" id="9791837at2"/>
<dbReference type="RefSeq" id="WP_125325728.1">
    <property type="nucleotide sequence ID" value="NZ_CP034328.1"/>
</dbReference>
<proteinExistence type="predicted"/>
<dbReference type="EMBL" id="CP034328">
    <property type="protein sequence ID" value="AZL59533.1"/>
    <property type="molecule type" value="Genomic_DNA"/>
</dbReference>
<accession>A0A3S8U7H8</accession>
<dbReference type="SUPFAM" id="SSF53448">
    <property type="entry name" value="Nucleotide-diphospho-sugar transferases"/>
    <property type="match status" value="1"/>
</dbReference>
<reference evidence="1 2" key="1">
    <citation type="submission" date="2018-12" db="EMBL/GenBank/DDBJ databases">
        <title>Complete genome sequencing of Tabrizicola sp. K13M18.</title>
        <authorList>
            <person name="Bae J.-W."/>
        </authorList>
    </citation>
    <scope>NUCLEOTIDE SEQUENCE [LARGE SCALE GENOMIC DNA]</scope>
    <source>
        <strain evidence="1 2">K13M18</strain>
    </source>
</reference>
<evidence type="ECO:0000313" key="2">
    <source>
        <dbReference type="Proteomes" id="UP000282002"/>
    </source>
</evidence>
<dbReference type="Proteomes" id="UP000282002">
    <property type="component" value="Chromosome"/>
</dbReference>
<name>A0A3S8U7H8_9RHOB</name>
<dbReference type="InterPro" id="IPR029063">
    <property type="entry name" value="SAM-dependent_MTases_sf"/>
</dbReference>
<protein>
    <submittedName>
        <fullName evidence="1">Glycosyltransferase</fullName>
    </submittedName>
</protein>
<dbReference type="KEGG" id="taw:EI545_12230"/>
<dbReference type="InterPro" id="IPR029044">
    <property type="entry name" value="Nucleotide-diphossugar_trans"/>
</dbReference>
<dbReference type="GO" id="GO:0016740">
    <property type="term" value="F:transferase activity"/>
    <property type="evidence" value="ECO:0007669"/>
    <property type="project" value="UniProtKB-KW"/>
</dbReference>
<gene>
    <name evidence="1" type="ORF">EI545_12230</name>
</gene>
<sequence>MQFAKFLSNFYNDIRALVQEAPDSGVHSISITMVKNEQDIIETFLRTNRPYLDAMIVMDNGSIDETRRIAIDCARELGGIFVVDSPEDGFAQASQATAALRFVQSALFADHVFFLDCDEFLSAKNPADFRSDVSAEPAGTATAHAWQTYLPGPEQKEDDRDPMTTIRFVRRAEKPAFTKCVLHLGGAFSETMAVGKGAHKVRIGRDWMAAAARPDFPLIHIPVRSADQILAKALSGWNSAVIEKPSLLKAGPNYSGTSYHRRRLLDVVRDAALPLSGSAVASIAMSYAQSARTTDFMDNAQAALPKLDLARRYSDGFVLPAELSVFKTVMGKSALDYSGLLPPAKRGKGASNSAKKAADVLQPSNMPVDIAPFRFLAETVQPNSVLDIGCGAGSYLKLFEMFGATEILGVNGVDPAATVLGESQSARHDLRQRLELGRCFDLVMCLGLNRHLDAAAAEVFLDSMARHARDLIVFAVAEPARGMSEQSNGLTIDSILDLWARNGWAPQLIETLGLRAISTLSTFRRNLLVLRRAGPEVDGTAAAALRSIANLRYRPYPQGGGIRSAPFAEAYPAVNLAYGRVRPRPKA</sequence>